<dbReference type="PROSITE" id="PS50835">
    <property type="entry name" value="IG_LIKE"/>
    <property type="match status" value="3"/>
</dbReference>
<reference evidence="14 15" key="1">
    <citation type="submission" date="2009-03" db="EMBL/GenBank/DDBJ databases">
        <authorList>
            <person name="Warren W."/>
            <person name="Ye L."/>
            <person name="Minx P."/>
            <person name="Worley K."/>
            <person name="Gibbs R."/>
            <person name="Wilson R.K."/>
        </authorList>
    </citation>
    <scope>NUCLEOTIDE SEQUENCE [LARGE SCALE GENOMIC DNA]</scope>
</reference>
<feature type="domain" description="Ig-like" evidence="13">
    <location>
        <begin position="187"/>
        <end position="269"/>
    </location>
</feature>
<dbReference type="Ensembl" id="ENSCJAT00000146592.1">
    <property type="protein sequence ID" value="ENSCJAP00000088411.1"/>
    <property type="gene ID" value="ENSCJAG00000009606.5"/>
</dbReference>
<dbReference type="InterPro" id="IPR007110">
    <property type="entry name" value="Ig-like_dom"/>
</dbReference>
<dbReference type="SUPFAM" id="SSF48726">
    <property type="entry name" value="Immunoglobulin"/>
    <property type="match status" value="3"/>
</dbReference>
<feature type="domain" description="Ig-like" evidence="13">
    <location>
        <begin position="273"/>
        <end position="367"/>
    </location>
</feature>
<evidence type="ECO:0000256" key="1">
    <source>
        <dbReference type="ARBA" id="ARBA00004609"/>
    </source>
</evidence>
<reference evidence="14" key="3">
    <citation type="submission" date="2025-09" db="UniProtKB">
        <authorList>
            <consortium name="Ensembl"/>
        </authorList>
    </citation>
    <scope>IDENTIFICATION</scope>
</reference>
<dbReference type="GO" id="GO:0008038">
    <property type="term" value="P:neuron recognition"/>
    <property type="evidence" value="ECO:0007669"/>
    <property type="project" value="UniProtKB-ARBA"/>
</dbReference>
<sequence length="424" mass="47953">MHLHHIPENEAEWDRGYVFFLFYLQCKAQLLAPRICFLHWKEVFLRRESVCLKSWGIHDVKVNLSWDTQHAVPWNCTTSKSEVDLTYSQSGEKRQENIPSAHKQVARCTIDNRVTRVAWLNRSTILYAGNDKWCLDPRVVLLSNTQTQYSIEIQNVDVYDEGPYTCSVQTDNHPKTSRVHLIVQVSPKIVEISSDISINEGNNISLTCIATGRPEPTVTWRHISPKAVGFVSEDEYLEIQGITREQSGDYECSASNDVAAPVVRRVKVTVNYPPYISEAKGTGVPVGQKGTLQCEASAVPSAEFQWYKDDKRLIEGKKGVKVENRPFLSKLIFFNVSEHDYGNYTCVASNKLGHTNASIMLFEVKTTALTPWKGWYMFQAAAALVGVGYVKLFTFFPHAFFPELTPGSSPEGTWTLGHLRVNLD</sequence>
<evidence type="ECO:0000256" key="10">
    <source>
        <dbReference type="ARBA" id="ARBA00023288"/>
    </source>
</evidence>
<protein>
    <submittedName>
        <fullName evidence="14">Neurotrimin</fullName>
    </submittedName>
</protein>
<dbReference type="InterPro" id="IPR003598">
    <property type="entry name" value="Ig_sub2"/>
</dbReference>
<keyword evidence="9" id="KW-0325">Glycoprotein</keyword>
<keyword evidence="3" id="KW-0336">GPI-anchor</keyword>
<dbReference type="InterPro" id="IPR050876">
    <property type="entry name" value="IgLON_domain"/>
</dbReference>
<comment type="similarity">
    <text evidence="12">Belongs to the immunoglobulin superfamily. IgLON family.</text>
</comment>
<dbReference type="AlphaFoldDB" id="A0A8I3X5W0"/>
<evidence type="ECO:0000313" key="14">
    <source>
        <dbReference type="Ensembl" id="ENSCJAP00000088411.1"/>
    </source>
</evidence>
<evidence type="ECO:0000256" key="12">
    <source>
        <dbReference type="ARBA" id="ARBA00037995"/>
    </source>
</evidence>
<proteinExistence type="inferred from homology"/>
<dbReference type="SMART" id="SM00409">
    <property type="entry name" value="IG"/>
    <property type="match status" value="3"/>
</dbReference>
<dbReference type="GeneTree" id="ENSGT00940000158679"/>
<dbReference type="GO" id="GO:0098552">
    <property type="term" value="C:side of membrane"/>
    <property type="evidence" value="ECO:0007669"/>
    <property type="project" value="UniProtKB-KW"/>
</dbReference>
<dbReference type="FunFam" id="2.60.40.10:FF:000013">
    <property type="entry name" value="cell adhesion molecule 1 isoform X1"/>
    <property type="match status" value="1"/>
</dbReference>
<dbReference type="PANTHER" id="PTHR42757:SF9">
    <property type="entry name" value="NEUROTRIMIN"/>
    <property type="match status" value="1"/>
</dbReference>
<dbReference type="Gene3D" id="2.60.40.10">
    <property type="entry name" value="Immunoglobulins"/>
    <property type="match status" value="3"/>
</dbReference>
<evidence type="ECO:0000256" key="9">
    <source>
        <dbReference type="ARBA" id="ARBA00023180"/>
    </source>
</evidence>
<dbReference type="InterPro" id="IPR036179">
    <property type="entry name" value="Ig-like_dom_sf"/>
</dbReference>
<dbReference type="InterPro" id="IPR013151">
    <property type="entry name" value="Immunoglobulin_dom"/>
</dbReference>
<evidence type="ECO:0000256" key="4">
    <source>
        <dbReference type="ARBA" id="ARBA00022729"/>
    </source>
</evidence>
<keyword evidence="8" id="KW-1015">Disulfide bond</keyword>
<dbReference type="FunFam" id="2.60.40.10:FF:000305">
    <property type="entry name" value="neurotrimin isoform X2"/>
    <property type="match status" value="1"/>
</dbReference>
<evidence type="ECO:0000256" key="5">
    <source>
        <dbReference type="ARBA" id="ARBA00022737"/>
    </source>
</evidence>
<gene>
    <name evidence="14" type="primary">NTM</name>
</gene>
<dbReference type="FunFam" id="2.60.40.10:FF:000113">
    <property type="entry name" value="Opioid-binding protein/cell adhesion molecule"/>
    <property type="match status" value="1"/>
</dbReference>
<feature type="domain" description="Ig-like" evidence="13">
    <location>
        <begin position="73"/>
        <end position="177"/>
    </location>
</feature>
<dbReference type="SMART" id="SM00408">
    <property type="entry name" value="IGc2"/>
    <property type="match status" value="2"/>
</dbReference>
<keyword evidence="5" id="KW-0677">Repeat</keyword>
<evidence type="ECO:0000256" key="7">
    <source>
        <dbReference type="ARBA" id="ARBA00023136"/>
    </source>
</evidence>
<dbReference type="InterPro" id="IPR003599">
    <property type="entry name" value="Ig_sub"/>
</dbReference>
<dbReference type="Pfam" id="PF13927">
    <property type="entry name" value="Ig_3"/>
    <property type="match status" value="1"/>
</dbReference>
<evidence type="ECO:0000256" key="2">
    <source>
        <dbReference type="ARBA" id="ARBA00022475"/>
    </source>
</evidence>
<keyword evidence="11" id="KW-0393">Immunoglobulin domain</keyword>
<comment type="subcellular location">
    <subcellularLocation>
        <location evidence="1">Cell membrane</location>
        <topology evidence="1">Lipid-anchor</topology>
        <topology evidence="1">GPI-anchor</topology>
    </subcellularLocation>
</comment>
<keyword evidence="6" id="KW-0130">Cell adhesion</keyword>
<reference evidence="14" key="2">
    <citation type="submission" date="2025-08" db="UniProtKB">
        <authorList>
            <consortium name="Ensembl"/>
        </authorList>
    </citation>
    <scope>IDENTIFICATION</scope>
</reference>
<keyword evidence="2" id="KW-1003">Cell membrane</keyword>
<dbReference type="Proteomes" id="UP000008225">
    <property type="component" value="Chromosome 11"/>
</dbReference>
<keyword evidence="10" id="KW-0449">Lipoprotein</keyword>
<dbReference type="Pfam" id="PF00047">
    <property type="entry name" value="ig"/>
    <property type="match status" value="1"/>
</dbReference>
<evidence type="ECO:0000256" key="8">
    <source>
        <dbReference type="ARBA" id="ARBA00023157"/>
    </source>
</evidence>
<organism evidence="14 15">
    <name type="scientific">Callithrix jacchus</name>
    <name type="common">White-tufted-ear marmoset</name>
    <name type="synonym">Simia Jacchus</name>
    <dbReference type="NCBI Taxonomy" id="9483"/>
    <lineage>
        <taxon>Eukaryota</taxon>
        <taxon>Metazoa</taxon>
        <taxon>Chordata</taxon>
        <taxon>Craniata</taxon>
        <taxon>Vertebrata</taxon>
        <taxon>Euteleostomi</taxon>
        <taxon>Mammalia</taxon>
        <taxon>Eutheria</taxon>
        <taxon>Euarchontoglires</taxon>
        <taxon>Primates</taxon>
        <taxon>Haplorrhini</taxon>
        <taxon>Platyrrhini</taxon>
        <taxon>Cebidae</taxon>
        <taxon>Callitrichinae</taxon>
        <taxon>Callithrix</taxon>
        <taxon>Callithrix</taxon>
    </lineage>
</organism>
<keyword evidence="7" id="KW-0472">Membrane</keyword>
<keyword evidence="15" id="KW-1185">Reference proteome</keyword>
<dbReference type="PANTHER" id="PTHR42757">
    <property type="entry name" value="IGLON FAMILY OF IMMUNOGLOBULIN SUPERFAMILY-RELATED"/>
    <property type="match status" value="1"/>
</dbReference>
<accession>A0A8I3X5W0</accession>
<evidence type="ECO:0000313" key="15">
    <source>
        <dbReference type="Proteomes" id="UP000008225"/>
    </source>
</evidence>
<evidence type="ECO:0000256" key="3">
    <source>
        <dbReference type="ARBA" id="ARBA00022622"/>
    </source>
</evidence>
<evidence type="ECO:0000256" key="11">
    <source>
        <dbReference type="ARBA" id="ARBA00023319"/>
    </source>
</evidence>
<dbReference type="GO" id="GO:0007155">
    <property type="term" value="P:cell adhesion"/>
    <property type="evidence" value="ECO:0007669"/>
    <property type="project" value="UniProtKB-KW"/>
</dbReference>
<evidence type="ECO:0000256" key="6">
    <source>
        <dbReference type="ARBA" id="ARBA00022889"/>
    </source>
</evidence>
<name>A0A8I3X5W0_CALJA</name>
<evidence type="ECO:0000259" key="13">
    <source>
        <dbReference type="PROSITE" id="PS50835"/>
    </source>
</evidence>
<dbReference type="InterPro" id="IPR013783">
    <property type="entry name" value="Ig-like_fold"/>
</dbReference>
<dbReference type="GO" id="GO:0005886">
    <property type="term" value="C:plasma membrane"/>
    <property type="evidence" value="ECO:0007669"/>
    <property type="project" value="UniProtKB-SubCell"/>
</dbReference>
<keyword evidence="4" id="KW-0732">Signal</keyword>